<keyword evidence="4" id="KW-1185">Reference proteome</keyword>
<reference evidence="3" key="2">
    <citation type="submission" date="2022-01" db="EMBL/GenBank/DDBJ databases">
        <authorList>
            <person name="Yamashiro T."/>
            <person name="Shiraishi A."/>
            <person name="Satake H."/>
            <person name="Nakayama K."/>
        </authorList>
    </citation>
    <scope>NUCLEOTIDE SEQUENCE</scope>
</reference>
<keyword evidence="1" id="KW-0175">Coiled coil</keyword>
<sequence length="611" mass="69474">IFVVQKKESLEDKILVPEPDSSPCYAKCGTLVDGPYCRGCALLRKEFEEDLLTYCVENGIFQDSQDTFESSDDNTNVINVLQEPIVINQDPGVKSSQGPPLINQNCCYECGDSLDGFFCQQCICKFCGKGAHYGYNCPPKVLIISNPEQCNQTINELPQILPIVHPTCNFEAENSFAYDPNPNSFDNSPNFLTHLHNPSLRLTCVSYVEIMLIMVMIVHDSSCLSMKRSRVTIKTLMIIIFHKIHQKPPQDSVDYQGMLQVLNKMEEKLEEIIRDRRKKIEDMSIEEMMHEQQLVDREIKEIINDLGYKRFRGEEIDEEYERDCEIRIRKLKQDFNEWGSKDDSIPLGDIIARYSTSKAITPDLPIEESENSLIMGDEPLSTIPATESDEVIKSSVENLVPIPSEFEVMSDDTSDVPNIDPILEEFAGELAHIAPIPPGIVEADFDPNDDTSSDDDSFENIEYVDASPSFSELDSLEEENKDQEEKEFDLEDIFQIQDVILRHVFGGLLHFLIPVRGRDHRNFFLFSNNSLPEFESFSDHTEETRSGSTTTHANYSLPEGDENVVVPNVEEDNSFTFFIRTFLPFITYPEVSPLSSSTRSEDTIFDPGIFA</sequence>
<evidence type="ECO:0000256" key="1">
    <source>
        <dbReference type="SAM" id="Coils"/>
    </source>
</evidence>
<proteinExistence type="predicted"/>
<organism evidence="3 4">
    <name type="scientific">Tanacetum coccineum</name>
    <dbReference type="NCBI Taxonomy" id="301880"/>
    <lineage>
        <taxon>Eukaryota</taxon>
        <taxon>Viridiplantae</taxon>
        <taxon>Streptophyta</taxon>
        <taxon>Embryophyta</taxon>
        <taxon>Tracheophyta</taxon>
        <taxon>Spermatophyta</taxon>
        <taxon>Magnoliopsida</taxon>
        <taxon>eudicotyledons</taxon>
        <taxon>Gunneridae</taxon>
        <taxon>Pentapetalae</taxon>
        <taxon>asterids</taxon>
        <taxon>campanulids</taxon>
        <taxon>Asterales</taxon>
        <taxon>Asteraceae</taxon>
        <taxon>Asteroideae</taxon>
        <taxon>Anthemideae</taxon>
        <taxon>Anthemidinae</taxon>
        <taxon>Tanacetum</taxon>
    </lineage>
</organism>
<comment type="caution">
    <text evidence="3">The sequence shown here is derived from an EMBL/GenBank/DDBJ whole genome shotgun (WGS) entry which is preliminary data.</text>
</comment>
<evidence type="ECO:0000313" key="3">
    <source>
        <dbReference type="EMBL" id="GJT62248.1"/>
    </source>
</evidence>
<feature type="region of interest" description="Disordered" evidence="2">
    <location>
        <begin position="537"/>
        <end position="560"/>
    </location>
</feature>
<dbReference type="Proteomes" id="UP001151760">
    <property type="component" value="Unassembled WGS sequence"/>
</dbReference>
<feature type="non-terminal residue" evidence="3">
    <location>
        <position position="1"/>
    </location>
</feature>
<gene>
    <name evidence="3" type="ORF">Tco_1005781</name>
</gene>
<evidence type="ECO:0000256" key="2">
    <source>
        <dbReference type="SAM" id="MobiDB-lite"/>
    </source>
</evidence>
<evidence type="ECO:0000313" key="4">
    <source>
        <dbReference type="Proteomes" id="UP001151760"/>
    </source>
</evidence>
<name>A0ABQ5FG64_9ASTR</name>
<protein>
    <submittedName>
        <fullName evidence="3">Uncharacterized protein</fullName>
    </submittedName>
</protein>
<accession>A0ABQ5FG64</accession>
<reference evidence="3" key="1">
    <citation type="journal article" date="2022" name="Int. J. Mol. Sci.">
        <title>Draft Genome of Tanacetum Coccineum: Genomic Comparison of Closely Related Tanacetum-Family Plants.</title>
        <authorList>
            <person name="Yamashiro T."/>
            <person name="Shiraishi A."/>
            <person name="Nakayama K."/>
            <person name="Satake H."/>
        </authorList>
    </citation>
    <scope>NUCLEOTIDE SEQUENCE</scope>
</reference>
<feature type="coiled-coil region" evidence="1">
    <location>
        <begin position="255"/>
        <end position="282"/>
    </location>
</feature>
<dbReference type="EMBL" id="BQNB010017359">
    <property type="protein sequence ID" value="GJT62248.1"/>
    <property type="molecule type" value="Genomic_DNA"/>
</dbReference>